<evidence type="ECO:0000313" key="7">
    <source>
        <dbReference type="EMBL" id="QHI36102.1"/>
    </source>
</evidence>
<dbReference type="Proteomes" id="UP000464657">
    <property type="component" value="Chromosome"/>
</dbReference>
<gene>
    <name evidence="7" type="ORF">IMCC3317_14560</name>
</gene>
<dbReference type="OrthoDB" id="9785276at2"/>
<reference evidence="7 8" key="1">
    <citation type="journal article" date="2013" name="Int. J. Syst. Evol. Microbiol.">
        <title>Kordia antarctica sp. nov., isolated from Antarctic seawater.</title>
        <authorList>
            <person name="Baek K."/>
            <person name="Choi A."/>
            <person name="Kang I."/>
            <person name="Lee K."/>
            <person name="Cho J.C."/>
        </authorList>
    </citation>
    <scope>NUCLEOTIDE SEQUENCE [LARGE SCALE GENOMIC DNA]</scope>
    <source>
        <strain evidence="7 8">IMCC3317</strain>
    </source>
</reference>
<dbReference type="KEGG" id="kan:IMCC3317_14560"/>
<dbReference type="PANTHER" id="PTHR42784:SF1">
    <property type="entry name" value="PYRANOSE 2-OXIDASE"/>
    <property type="match status" value="1"/>
</dbReference>
<keyword evidence="5 7" id="KW-0560">Oxidoreductase</keyword>
<accession>A0A7L4ZHK2</accession>
<dbReference type="GO" id="GO:0050660">
    <property type="term" value="F:flavin adenine dinucleotide binding"/>
    <property type="evidence" value="ECO:0007669"/>
    <property type="project" value="InterPro"/>
</dbReference>
<dbReference type="InterPro" id="IPR036188">
    <property type="entry name" value="FAD/NAD-bd_sf"/>
</dbReference>
<comment type="cofactor">
    <cofactor evidence="1">
        <name>FAD</name>
        <dbReference type="ChEBI" id="CHEBI:57692"/>
    </cofactor>
</comment>
<keyword evidence="4" id="KW-0274">FAD</keyword>
<dbReference type="Gene3D" id="3.50.50.60">
    <property type="entry name" value="FAD/NAD(P)-binding domain"/>
    <property type="match status" value="1"/>
</dbReference>
<dbReference type="AlphaFoldDB" id="A0A7L4ZHK2"/>
<dbReference type="PANTHER" id="PTHR42784">
    <property type="entry name" value="PYRANOSE 2-OXIDASE"/>
    <property type="match status" value="1"/>
</dbReference>
<keyword evidence="3" id="KW-0285">Flavoprotein</keyword>
<evidence type="ECO:0000256" key="3">
    <source>
        <dbReference type="ARBA" id="ARBA00022630"/>
    </source>
</evidence>
<comment type="similarity">
    <text evidence="2">Belongs to the GMC oxidoreductase family.</text>
</comment>
<evidence type="ECO:0000256" key="1">
    <source>
        <dbReference type="ARBA" id="ARBA00001974"/>
    </source>
</evidence>
<name>A0A7L4ZHK2_9FLAO</name>
<dbReference type="EMBL" id="CP019288">
    <property type="protein sequence ID" value="QHI36102.1"/>
    <property type="molecule type" value="Genomic_DNA"/>
</dbReference>
<feature type="domain" description="Glucose-methanol-choline oxidoreductase N-terminal" evidence="6">
    <location>
        <begin position="104"/>
        <end position="237"/>
    </location>
</feature>
<evidence type="ECO:0000256" key="2">
    <source>
        <dbReference type="ARBA" id="ARBA00010790"/>
    </source>
</evidence>
<dbReference type="Pfam" id="PF13450">
    <property type="entry name" value="NAD_binding_8"/>
    <property type="match status" value="1"/>
</dbReference>
<keyword evidence="8" id="KW-1185">Reference proteome</keyword>
<evidence type="ECO:0000256" key="4">
    <source>
        <dbReference type="ARBA" id="ARBA00022827"/>
    </source>
</evidence>
<dbReference type="RefSeq" id="WP_160128830.1">
    <property type="nucleotide sequence ID" value="NZ_CP019288.1"/>
</dbReference>
<dbReference type="InterPro" id="IPR051473">
    <property type="entry name" value="P2Ox-like"/>
</dbReference>
<sequence>MTELNQNNQYDAIIIGSGTCGATIAKELAKQKKKVLILERGKTVLLKESLSGIVSIMNEISVGKKLKDMRALTTGGTTALYFGVAALPPFDTFSSLGIDLTQDYEEAKKELPINYLPDEIYGNQSLKLRDSALELGYSWEKQLMLVDLSKCKSGYSYESKWKAKSFVDDAIDDGATLVNRAEVTKIIFDKNKAIGVEYKFKVRAVGSTLYQAFGEKIILAAGIHASPMILRNSGIKNVAKNGFYFDPNMGIFGLIPGLKSTDNFVGTMQTHLEDDISLGDANVQKLFYKILTVAMFKPRHYFSFSDNIGIGVKVEEPMGGELMENGKYHKTLSQEVLSKLDRGTEAAIEILKNAGAKHIIKSPLSPTSVGGALNISEHVDKNLETEFKNLYVCDRSVLPDTYRKPPTLTLVCLAKYLARHLLAEN</sequence>
<dbReference type="Pfam" id="PF00732">
    <property type="entry name" value="GMC_oxred_N"/>
    <property type="match status" value="1"/>
</dbReference>
<evidence type="ECO:0000313" key="8">
    <source>
        <dbReference type="Proteomes" id="UP000464657"/>
    </source>
</evidence>
<dbReference type="EC" id="1.1.-.-" evidence="7"/>
<organism evidence="7 8">
    <name type="scientific">Kordia antarctica</name>
    <dbReference type="NCBI Taxonomy" id="1218801"/>
    <lineage>
        <taxon>Bacteria</taxon>
        <taxon>Pseudomonadati</taxon>
        <taxon>Bacteroidota</taxon>
        <taxon>Flavobacteriia</taxon>
        <taxon>Flavobacteriales</taxon>
        <taxon>Flavobacteriaceae</taxon>
        <taxon>Kordia</taxon>
    </lineage>
</organism>
<evidence type="ECO:0000256" key="5">
    <source>
        <dbReference type="ARBA" id="ARBA00023002"/>
    </source>
</evidence>
<protein>
    <submittedName>
        <fullName evidence="7">Putative GMC-type oxidoreductase</fullName>
        <ecNumber evidence="7">1.1.-.-</ecNumber>
    </submittedName>
</protein>
<dbReference type="SUPFAM" id="SSF51905">
    <property type="entry name" value="FAD/NAD(P)-binding domain"/>
    <property type="match status" value="1"/>
</dbReference>
<dbReference type="GO" id="GO:0016614">
    <property type="term" value="F:oxidoreductase activity, acting on CH-OH group of donors"/>
    <property type="evidence" value="ECO:0007669"/>
    <property type="project" value="InterPro"/>
</dbReference>
<evidence type="ECO:0000259" key="6">
    <source>
        <dbReference type="Pfam" id="PF00732"/>
    </source>
</evidence>
<proteinExistence type="inferred from homology"/>
<dbReference type="InterPro" id="IPR000172">
    <property type="entry name" value="GMC_OxRdtase_N"/>
</dbReference>